<comment type="caution">
    <text evidence="2">The sequence shown here is derived from an EMBL/GenBank/DDBJ whole genome shotgun (WGS) entry which is preliminary data.</text>
</comment>
<protein>
    <submittedName>
        <fullName evidence="2">Uncharacterized protein</fullName>
    </submittedName>
</protein>
<gene>
    <name evidence="2" type="ORF">COC69_23985</name>
</gene>
<evidence type="ECO:0000256" key="1">
    <source>
        <dbReference type="SAM" id="MobiDB-lite"/>
    </source>
</evidence>
<feature type="region of interest" description="Disordered" evidence="1">
    <location>
        <begin position="1"/>
        <end position="41"/>
    </location>
</feature>
<dbReference type="AlphaFoldDB" id="A0A9X7CJP2"/>
<name>A0A9X7CJP2_BACCE</name>
<reference evidence="2 3" key="1">
    <citation type="submission" date="2017-09" db="EMBL/GenBank/DDBJ databases">
        <title>Large-scale bioinformatics analysis of Bacillus genomes uncovers conserved roles of natural products in bacterial physiology.</title>
        <authorList>
            <consortium name="Agbiome Team Llc"/>
            <person name="Bleich R.M."/>
            <person name="Grubbs K.J."/>
            <person name="Santa Maria K.C."/>
            <person name="Allen S.E."/>
            <person name="Farag S."/>
            <person name="Shank E.A."/>
            <person name="Bowers A."/>
        </authorList>
    </citation>
    <scope>NUCLEOTIDE SEQUENCE [LARGE SCALE GENOMIC DNA]</scope>
    <source>
        <strain evidence="2 3">AFS041711</strain>
    </source>
</reference>
<dbReference type="Proteomes" id="UP000224203">
    <property type="component" value="Unassembled WGS sequence"/>
</dbReference>
<proteinExistence type="predicted"/>
<sequence length="102" mass="11054">MLGISSEDDDDGNHASERQENRNEPDVQQKGNTSGVASEKQMNMIHAKIASIATVAQEDKETVTKGLKKQLGIQSLSGINWQLASQAITVLKGWEQKYGGGK</sequence>
<feature type="compositionally biased region" description="Acidic residues" evidence="1">
    <location>
        <begin position="1"/>
        <end position="11"/>
    </location>
</feature>
<evidence type="ECO:0000313" key="2">
    <source>
        <dbReference type="EMBL" id="PGS73074.1"/>
    </source>
</evidence>
<organism evidence="2 3">
    <name type="scientific">Bacillus cereus</name>
    <dbReference type="NCBI Taxonomy" id="1396"/>
    <lineage>
        <taxon>Bacteria</taxon>
        <taxon>Bacillati</taxon>
        <taxon>Bacillota</taxon>
        <taxon>Bacilli</taxon>
        <taxon>Bacillales</taxon>
        <taxon>Bacillaceae</taxon>
        <taxon>Bacillus</taxon>
        <taxon>Bacillus cereus group</taxon>
    </lineage>
</organism>
<evidence type="ECO:0000313" key="3">
    <source>
        <dbReference type="Proteomes" id="UP000224203"/>
    </source>
</evidence>
<dbReference type="EMBL" id="NULI01000142">
    <property type="protein sequence ID" value="PGS73074.1"/>
    <property type="molecule type" value="Genomic_DNA"/>
</dbReference>
<feature type="compositionally biased region" description="Basic and acidic residues" evidence="1">
    <location>
        <begin position="12"/>
        <end position="27"/>
    </location>
</feature>
<accession>A0A9X7CJP2</accession>